<proteinExistence type="predicted"/>
<feature type="transmembrane region" description="Helical" evidence="6">
    <location>
        <begin position="121"/>
        <end position="138"/>
    </location>
</feature>
<gene>
    <name evidence="8" type="ORF">LPB04_18670</name>
</gene>
<protein>
    <submittedName>
        <fullName evidence="8">CopD family protein</fullName>
    </submittedName>
</protein>
<evidence type="ECO:0000256" key="1">
    <source>
        <dbReference type="ARBA" id="ARBA00004651"/>
    </source>
</evidence>
<dbReference type="RefSeq" id="WP_193685991.1">
    <property type="nucleotide sequence ID" value="NZ_CP062941.1"/>
</dbReference>
<name>A0A7L9U1Y0_9BURK</name>
<dbReference type="KEGG" id="mlir:LPB04_18670"/>
<dbReference type="InterPro" id="IPR008457">
    <property type="entry name" value="Cu-R_CopD_dom"/>
</dbReference>
<feature type="transmembrane region" description="Helical" evidence="6">
    <location>
        <begin position="282"/>
        <end position="303"/>
    </location>
</feature>
<dbReference type="InterPro" id="IPR032694">
    <property type="entry name" value="CopC/D"/>
</dbReference>
<keyword evidence="3 6" id="KW-0812">Transmembrane</keyword>
<evidence type="ECO:0000256" key="5">
    <source>
        <dbReference type="ARBA" id="ARBA00023136"/>
    </source>
</evidence>
<sequence length="308" mass="31353">MEGELALAQRIATALLNLALAGLVGAAIARLWLRRGVSPWARALDLRLRGAMRAGVAAAGLAYGAVLWLEAAAMAEVPLAQAFPAVQSVLAATHYGLAWMSGAGALLVLGLTLVLPGGRGAAAGLLRLVALAALLYSRSTVSHAAAGGDFTWAVAADWLHLVLASVWVGAVLVAGLAALRAQPADPQSRLECGAYVQALSRSATVALAGIVATGAVSAWRGLGTIGNAFGNPYADTLLLKLTLVLCAAALGGLNRFSVMPALLKGLRQAGPTPPATRRRFVLILRVETVFLLAALVTAAFLAATPPPG</sequence>
<dbReference type="Proteomes" id="UP000593875">
    <property type="component" value="Chromosome"/>
</dbReference>
<evidence type="ECO:0000256" key="4">
    <source>
        <dbReference type="ARBA" id="ARBA00022989"/>
    </source>
</evidence>
<keyword evidence="2" id="KW-1003">Cell membrane</keyword>
<feature type="transmembrane region" description="Helical" evidence="6">
    <location>
        <begin position="239"/>
        <end position="262"/>
    </location>
</feature>
<evidence type="ECO:0000259" key="7">
    <source>
        <dbReference type="Pfam" id="PF05425"/>
    </source>
</evidence>
<evidence type="ECO:0000313" key="9">
    <source>
        <dbReference type="Proteomes" id="UP000593875"/>
    </source>
</evidence>
<dbReference type="PANTHER" id="PTHR34820:SF4">
    <property type="entry name" value="INNER MEMBRANE PROTEIN YEBZ"/>
    <property type="match status" value="1"/>
</dbReference>
<dbReference type="Pfam" id="PF05425">
    <property type="entry name" value="CopD"/>
    <property type="match status" value="1"/>
</dbReference>
<organism evidence="8 9">
    <name type="scientific">Massilia litorea</name>
    <dbReference type="NCBI Taxonomy" id="2769491"/>
    <lineage>
        <taxon>Bacteria</taxon>
        <taxon>Pseudomonadati</taxon>
        <taxon>Pseudomonadota</taxon>
        <taxon>Betaproteobacteria</taxon>
        <taxon>Burkholderiales</taxon>
        <taxon>Oxalobacteraceae</taxon>
        <taxon>Telluria group</taxon>
        <taxon>Massilia</taxon>
    </lineage>
</organism>
<feature type="domain" description="Copper resistance protein D" evidence="7">
    <location>
        <begin position="196"/>
        <end position="301"/>
    </location>
</feature>
<dbReference type="EMBL" id="CP062941">
    <property type="protein sequence ID" value="QOL48948.1"/>
    <property type="molecule type" value="Genomic_DNA"/>
</dbReference>
<feature type="transmembrane region" description="Helical" evidence="6">
    <location>
        <begin position="158"/>
        <end position="179"/>
    </location>
</feature>
<keyword evidence="9" id="KW-1185">Reference proteome</keyword>
<reference evidence="8 9" key="1">
    <citation type="submission" date="2020-10" db="EMBL/GenBank/DDBJ databases">
        <title>Genome sequencing of Massilia sp. LPB0304.</title>
        <authorList>
            <person name="Kim J."/>
        </authorList>
    </citation>
    <scope>NUCLEOTIDE SEQUENCE [LARGE SCALE GENOMIC DNA]</scope>
    <source>
        <strain evidence="8 9">LPB0304</strain>
    </source>
</reference>
<evidence type="ECO:0000313" key="8">
    <source>
        <dbReference type="EMBL" id="QOL48948.1"/>
    </source>
</evidence>
<dbReference type="AlphaFoldDB" id="A0A7L9U1Y0"/>
<feature type="transmembrane region" description="Helical" evidence="6">
    <location>
        <begin position="12"/>
        <end position="33"/>
    </location>
</feature>
<dbReference type="GO" id="GO:0006825">
    <property type="term" value="P:copper ion transport"/>
    <property type="evidence" value="ECO:0007669"/>
    <property type="project" value="InterPro"/>
</dbReference>
<feature type="transmembrane region" description="Helical" evidence="6">
    <location>
        <begin position="54"/>
        <end position="75"/>
    </location>
</feature>
<evidence type="ECO:0000256" key="3">
    <source>
        <dbReference type="ARBA" id="ARBA00022692"/>
    </source>
</evidence>
<dbReference type="PANTHER" id="PTHR34820">
    <property type="entry name" value="INNER MEMBRANE PROTEIN YEBZ"/>
    <property type="match status" value="1"/>
</dbReference>
<evidence type="ECO:0000256" key="2">
    <source>
        <dbReference type="ARBA" id="ARBA00022475"/>
    </source>
</evidence>
<feature type="transmembrane region" description="Helical" evidence="6">
    <location>
        <begin position="199"/>
        <end position="219"/>
    </location>
</feature>
<evidence type="ECO:0000256" key="6">
    <source>
        <dbReference type="SAM" id="Phobius"/>
    </source>
</evidence>
<feature type="transmembrane region" description="Helical" evidence="6">
    <location>
        <begin position="95"/>
        <end position="114"/>
    </location>
</feature>
<accession>A0A7L9U1Y0</accession>
<comment type="subcellular location">
    <subcellularLocation>
        <location evidence="1">Cell membrane</location>
        <topology evidence="1">Multi-pass membrane protein</topology>
    </subcellularLocation>
</comment>
<keyword evidence="5 6" id="KW-0472">Membrane</keyword>
<dbReference type="GO" id="GO:0005886">
    <property type="term" value="C:plasma membrane"/>
    <property type="evidence" value="ECO:0007669"/>
    <property type="project" value="UniProtKB-SubCell"/>
</dbReference>
<keyword evidence="4 6" id="KW-1133">Transmembrane helix</keyword>